<evidence type="ECO:0000256" key="2">
    <source>
        <dbReference type="ARBA" id="ARBA00022692"/>
    </source>
</evidence>
<evidence type="ECO:0000256" key="6">
    <source>
        <dbReference type="SAM" id="MobiDB-lite"/>
    </source>
</evidence>
<name>A0AAN5I7A9_9BILA</name>
<dbReference type="PANTHER" id="PTHR12943:SF27">
    <property type="entry name" value="HOMOCYSTEINE-INDUCED ENDOPLASMIC RETICULUM PROTEIN, ISOFORM A"/>
    <property type="match status" value="1"/>
</dbReference>
<evidence type="ECO:0000256" key="7">
    <source>
        <dbReference type="SAM" id="Phobius"/>
    </source>
</evidence>
<evidence type="ECO:0000313" key="9">
    <source>
        <dbReference type="EMBL" id="GMR53101.1"/>
    </source>
</evidence>
<keyword evidence="3 7" id="KW-1133">Transmembrane helix</keyword>
<organism evidence="9 10">
    <name type="scientific">Pristionchus mayeri</name>
    <dbReference type="NCBI Taxonomy" id="1317129"/>
    <lineage>
        <taxon>Eukaryota</taxon>
        <taxon>Metazoa</taxon>
        <taxon>Ecdysozoa</taxon>
        <taxon>Nematoda</taxon>
        <taxon>Chromadorea</taxon>
        <taxon>Rhabditida</taxon>
        <taxon>Rhabditina</taxon>
        <taxon>Diplogasteromorpha</taxon>
        <taxon>Diplogasteroidea</taxon>
        <taxon>Neodiplogasteridae</taxon>
        <taxon>Pristionchus</taxon>
    </lineage>
</organism>
<accession>A0AAN5I7A9</accession>
<evidence type="ECO:0000259" key="8">
    <source>
        <dbReference type="PROSITE" id="PS50053"/>
    </source>
</evidence>
<dbReference type="SUPFAM" id="SSF54236">
    <property type="entry name" value="Ubiquitin-like"/>
    <property type="match status" value="1"/>
</dbReference>
<comment type="caution">
    <text evidence="9">The sequence shown here is derived from an EMBL/GenBank/DDBJ whole genome shotgun (WGS) entry which is preliminary data.</text>
</comment>
<feature type="region of interest" description="Disordered" evidence="6">
    <location>
        <begin position="282"/>
        <end position="317"/>
    </location>
</feature>
<protein>
    <recommendedName>
        <fullName evidence="8">Ubiquitin-like domain-containing protein</fullName>
    </recommendedName>
</protein>
<dbReference type="SMART" id="SM00213">
    <property type="entry name" value="UBQ"/>
    <property type="match status" value="1"/>
</dbReference>
<feature type="domain" description="Ubiquitin-like" evidence="8">
    <location>
        <begin position="8"/>
        <end position="70"/>
    </location>
</feature>
<feature type="compositionally biased region" description="Basic and acidic residues" evidence="6">
    <location>
        <begin position="282"/>
        <end position="295"/>
    </location>
</feature>
<proteinExistence type="predicted"/>
<evidence type="ECO:0000256" key="3">
    <source>
        <dbReference type="ARBA" id="ARBA00022989"/>
    </source>
</evidence>
<dbReference type="InterPro" id="IPR000626">
    <property type="entry name" value="Ubiquitin-like_dom"/>
</dbReference>
<evidence type="ECO:0000256" key="5">
    <source>
        <dbReference type="ARBA" id="ARBA00023230"/>
    </source>
</evidence>
<dbReference type="GO" id="GO:0016020">
    <property type="term" value="C:membrane"/>
    <property type="evidence" value="ECO:0007669"/>
    <property type="project" value="UniProtKB-SubCell"/>
</dbReference>
<dbReference type="FunFam" id="3.10.20.90:FF:000046">
    <property type="entry name" value="Homocysteine-responsive endoplasmic reticulum-resident ubiquitin-like domain member 2 protein"/>
    <property type="match status" value="1"/>
</dbReference>
<keyword evidence="5" id="KW-0834">Unfolded protein response</keyword>
<dbReference type="AlphaFoldDB" id="A0AAN5I7A9"/>
<feature type="transmembrane region" description="Helical" evidence="7">
    <location>
        <begin position="236"/>
        <end position="265"/>
    </location>
</feature>
<evidence type="ECO:0000313" key="10">
    <source>
        <dbReference type="Proteomes" id="UP001328107"/>
    </source>
</evidence>
<evidence type="ECO:0000256" key="4">
    <source>
        <dbReference type="ARBA" id="ARBA00023136"/>
    </source>
</evidence>
<keyword evidence="4 7" id="KW-0472">Membrane</keyword>
<keyword evidence="10" id="KW-1185">Reference proteome</keyword>
<dbReference type="InterPro" id="IPR029071">
    <property type="entry name" value="Ubiquitin-like_domsf"/>
</dbReference>
<dbReference type="EMBL" id="BTRK01000005">
    <property type="protein sequence ID" value="GMR53101.1"/>
    <property type="molecule type" value="Genomic_DNA"/>
</dbReference>
<reference evidence="10" key="1">
    <citation type="submission" date="2022-10" db="EMBL/GenBank/DDBJ databases">
        <title>Genome assembly of Pristionchus species.</title>
        <authorList>
            <person name="Yoshida K."/>
            <person name="Sommer R.J."/>
        </authorList>
    </citation>
    <scope>NUCLEOTIDE SEQUENCE [LARGE SCALE GENOMIC DNA]</scope>
    <source>
        <strain evidence="10">RS5460</strain>
    </source>
</reference>
<sequence length="359" mass="39130">MAENSSTVDITVRCAFHSVVEDIKVSCSADWTVLRLKEHLQEVAPSKPLVATQRLIFSGSILRDEKSIAEVLGARSQDGTIFFHLATTTPQALTVQKRATSVPTQPAAGDAPSSATTTNPWSAYYAQYSQMQAHQPSAAAAQAYYANYYANYMNYYQQYLGANGMPAQIPGMVQVQNVHGGVGAFDAAAVANVPNEAGAIQGPGIENMPMDGAAVEGEVGGAGVDILERGYRLLRLALLLSLVFMYATIERALLVVAVILFVLFVQMRRAQAREDEVARRQAEEARREEERRMRENGNNNDGEGEEERGGADQPDGIMDAPAVQEVRTGLQVFVSTCYLFVTTFFTSLVPENPRHMDVN</sequence>
<dbReference type="PROSITE" id="PS50053">
    <property type="entry name" value="UBIQUITIN_2"/>
    <property type="match status" value="1"/>
</dbReference>
<dbReference type="Gene3D" id="3.10.20.90">
    <property type="entry name" value="Phosphatidylinositol 3-kinase Catalytic Subunit, Chain A, domain 1"/>
    <property type="match status" value="1"/>
</dbReference>
<dbReference type="InterPro" id="IPR039751">
    <property type="entry name" value="HERPUD1/2"/>
</dbReference>
<dbReference type="Pfam" id="PF00240">
    <property type="entry name" value="ubiquitin"/>
    <property type="match status" value="1"/>
</dbReference>
<dbReference type="GO" id="GO:0030968">
    <property type="term" value="P:endoplasmic reticulum unfolded protein response"/>
    <property type="evidence" value="ECO:0007669"/>
    <property type="project" value="TreeGrafter"/>
</dbReference>
<dbReference type="PANTHER" id="PTHR12943">
    <property type="entry name" value="HOMOCYSTEINE-RESPONSIVE ENDOPLASMIC RETICULUM-RESIDENT UNIQUITIN-LIKE DOMAIN HERPUD PROTEIN FAMILY MEMBER"/>
    <property type="match status" value="1"/>
</dbReference>
<comment type="subcellular location">
    <subcellularLocation>
        <location evidence="1">Membrane</location>
    </subcellularLocation>
</comment>
<evidence type="ECO:0000256" key="1">
    <source>
        <dbReference type="ARBA" id="ARBA00004370"/>
    </source>
</evidence>
<keyword evidence="2 7" id="KW-0812">Transmembrane</keyword>
<gene>
    <name evidence="9" type="ORF">PMAYCL1PPCAC_23296</name>
</gene>
<dbReference type="Proteomes" id="UP001328107">
    <property type="component" value="Unassembled WGS sequence"/>
</dbReference>